<accession>A0A8J9ZHI2</accession>
<evidence type="ECO:0000313" key="3">
    <source>
        <dbReference type="Proteomes" id="UP000838412"/>
    </source>
</evidence>
<organism evidence="2 3">
    <name type="scientific">Branchiostoma lanceolatum</name>
    <name type="common">Common lancelet</name>
    <name type="synonym">Amphioxus lanceolatum</name>
    <dbReference type="NCBI Taxonomy" id="7740"/>
    <lineage>
        <taxon>Eukaryota</taxon>
        <taxon>Metazoa</taxon>
        <taxon>Chordata</taxon>
        <taxon>Cephalochordata</taxon>
        <taxon>Leptocardii</taxon>
        <taxon>Amphioxiformes</taxon>
        <taxon>Branchiostomatidae</taxon>
        <taxon>Branchiostoma</taxon>
    </lineage>
</organism>
<proteinExistence type="predicted"/>
<sequence length="82" mass="8839">MVMWLTQRDAKVDQNNAKFSRPDLAHCALEPGVLTSSPVTLARQPPGGSPSENPAVHVRTRQRSGHCCHVRIPVIPGADCAT</sequence>
<name>A0A8J9ZHI2_BRALA</name>
<dbReference type="AlphaFoldDB" id="A0A8J9ZHI2"/>
<dbReference type="EMBL" id="OV696687">
    <property type="protein sequence ID" value="CAH1253557.1"/>
    <property type="molecule type" value="Genomic_DNA"/>
</dbReference>
<dbReference type="Proteomes" id="UP000838412">
    <property type="component" value="Chromosome 2"/>
</dbReference>
<evidence type="ECO:0000313" key="2">
    <source>
        <dbReference type="EMBL" id="CAH1253557.1"/>
    </source>
</evidence>
<evidence type="ECO:0000256" key="1">
    <source>
        <dbReference type="SAM" id="MobiDB-lite"/>
    </source>
</evidence>
<gene>
    <name evidence="2" type="primary">Hypp1199</name>
    <name evidence="2" type="ORF">BLAG_LOCUS13284</name>
</gene>
<protein>
    <submittedName>
        <fullName evidence="2">Hypp1199 protein</fullName>
    </submittedName>
</protein>
<keyword evidence="3" id="KW-1185">Reference proteome</keyword>
<feature type="region of interest" description="Disordered" evidence="1">
    <location>
        <begin position="38"/>
        <end position="59"/>
    </location>
</feature>
<reference evidence="2" key="1">
    <citation type="submission" date="2022-01" db="EMBL/GenBank/DDBJ databases">
        <authorList>
            <person name="Braso-Vives M."/>
        </authorList>
    </citation>
    <scope>NUCLEOTIDE SEQUENCE</scope>
</reference>